<dbReference type="AlphaFoldDB" id="M3K2W0"/>
<proteinExistence type="inferred from homology"/>
<dbReference type="HOGENOM" id="CLU_026434_5_0_1"/>
<comment type="pathway">
    <text evidence="2">Lipid metabolism; sphingolipid metabolism.</text>
</comment>
<evidence type="ECO:0000256" key="7">
    <source>
        <dbReference type="ARBA" id="ARBA00022679"/>
    </source>
</evidence>
<keyword evidence="5" id="KW-0444">Lipid biosynthesis</keyword>
<reference evidence="16 17" key="1">
    <citation type="submission" date="2013-02" db="EMBL/GenBank/DDBJ databases">
        <title>Genome sequence of Candida maltosa Xu316, a potential industrial strain for xylitol and ethanol production.</title>
        <authorList>
            <person name="Yu J."/>
            <person name="Wang Q."/>
            <person name="Geng X."/>
            <person name="Bao W."/>
            <person name="He P."/>
            <person name="Cai J."/>
        </authorList>
    </citation>
    <scope>NUCLEOTIDE SEQUENCE [LARGE SCALE GENOMIC DNA]</scope>
    <source>
        <strain evidence="17">Xu316</strain>
    </source>
</reference>
<keyword evidence="8" id="KW-0949">S-adenosyl-L-methionine</keyword>
<dbReference type="eggNOG" id="ENOG502QS47">
    <property type="taxonomic scope" value="Eukaryota"/>
</dbReference>
<feature type="transmembrane region" description="Helical" evidence="15">
    <location>
        <begin position="108"/>
        <end position="126"/>
    </location>
</feature>
<evidence type="ECO:0000256" key="11">
    <source>
        <dbReference type="ARBA" id="ARBA00022989"/>
    </source>
</evidence>
<dbReference type="OrthoDB" id="412182at2759"/>
<dbReference type="Gene3D" id="3.40.50.150">
    <property type="entry name" value="Vaccinia Virus protein VP39"/>
    <property type="match status" value="1"/>
</dbReference>
<dbReference type="InterPro" id="IPR052290">
    <property type="entry name" value="Sphingo_C9-MT"/>
</dbReference>
<name>M3K2W0_CANMX</name>
<dbReference type="Pfam" id="PF02353">
    <property type="entry name" value="CMAS"/>
    <property type="match status" value="1"/>
</dbReference>
<comment type="caution">
    <text evidence="16">The sequence shown here is derived from an EMBL/GenBank/DDBJ whole genome shotgun (WGS) entry which is preliminary data.</text>
</comment>
<dbReference type="EMBL" id="AOGT01000578">
    <property type="protein sequence ID" value="EMG49590.1"/>
    <property type="molecule type" value="Genomic_DNA"/>
</dbReference>
<evidence type="ECO:0000256" key="10">
    <source>
        <dbReference type="ARBA" id="ARBA00022919"/>
    </source>
</evidence>
<dbReference type="EC" id="2.1.1.317" evidence="14"/>
<evidence type="ECO:0000256" key="13">
    <source>
        <dbReference type="ARBA" id="ARBA00023136"/>
    </source>
</evidence>
<keyword evidence="12" id="KW-0443">Lipid metabolism</keyword>
<evidence type="ECO:0000256" key="15">
    <source>
        <dbReference type="SAM" id="Phobius"/>
    </source>
</evidence>
<keyword evidence="11 15" id="KW-1133">Transmembrane helix</keyword>
<feature type="transmembrane region" description="Helical" evidence="15">
    <location>
        <begin position="80"/>
        <end position="99"/>
    </location>
</feature>
<evidence type="ECO:0000256" key="8">
    <source>
        <dbReference type="ARBA" id="ARBA00022691"/>
    </source>
</evidence>
<evidence type="ECO:0000313" key="17">
    <source>
        <dbReference type="Proteomes" id="UP000011777"/>
    </source>
</evidence>
<evidence type="ECO:0000256" key="2">
    <source>
        <dbReference type="ARBA" id="ARBA00004760"/>
    </source>
</evidence>
<organism evidence="16 17">
    <name type="scientific">Candida maltosa (strain Xu316)</name>
    <name type="common">Yeast</name>
    <dbReference type="NCBI Taxonomy" id="1245528"/>
    <lineage>
        <taxon>Eukaryota</taxon>
        <taxon>Fungi</taxon>
        <taxon>Dikarya</taxon>
        <taxon>Ascomycota</taxon>
        <taxon>Saccharomycotina</taxon>
        <taxon>Pichiomycetes</taxon>
        <taxon>Debaryomycetaceae</taxon>
        <taxon>Candida/Lodderomyces clade</taxon>
        <taxon>Candida</taxon>
    </lineage>
</organism>
<gene>
    <name evidence="16" type="ORF">G210_5605</name>
</gene>
<dbReference type="PANTHER" id="PTHR45197:SF1">
    <property type="entry name" value="SPHINGOLIPID C9-METHYLTRANSFERASE A-RELATED"/>
    <property type="match status" value="1"/>
</dbReference>
<keyword evidence="17" id="KW-1185">Reference proteome</keyword>
<evidence type="ECO:0000256" key="1">
    <source>
        <dbReference type="ARBA" id="ARBA00004141"/>
    </source>
</evidence>
<evidence type="ECO:0000256" key="12">
    <source>
        <dbReference type="ARBA" id="ARBA00023098"/>
    </source>
</evidence>
<comment type="subcellular location">
    <subcellularLocation>
        <location evidence="1">Membrane</location>
        <topology evidence="1">Multi-pass membrane protein</topology>
    </subcellularLocation>
</comment>
<dbReference type="STRING" id="1245528.M3K2W0"/>
<dbReference type="InterPro" id="IPR029063">
    <property type="entry name" value="SAM-dependent_MTases_sf"/>
</dbReference>
<comment type="similarity">
    <text evidence="4">Belongs to the CFA/CMAS family.</text>
</comment>
<evidence type="ECO:0000313" key="16">
    <source>
        <dbReference type="EMBL" id="EMG49590.1"/>
    </source>
</evidence>
<dbReference type="GO" id="GO:0006665">
    <property type="term" value="P:sphingolipid metabolic process"/>
    <property type="evidence" value="ECO:0007669"/>
    <property type="project" value="UniProtKB-KW"/>
</dbReference>
<evidence type="ECO:0000256" key="5">
    <source>
        <dbReference type="ARBA" id="ARBA00022516"/>
    </source>
</evidence>
<keyword evidence="7" id="KW-0808">Transferase</keyword>
<dbReference type="PANTHER" id="PTHR45197">
    <property type="entry name" value="SYNTHASE, PUTATIVE (AFU_ORTHOLOGUE AFUA_7G04190)-RELATED"/>
    <property type="match status" value="1"/>
</dbReference>
<comment type="pathway">
    <text evidence="3">Sphingolipid metabolism.</text>
</comment>
<evidence type="ECO:0000256" key="3">
    <source>
        <dbReference type="ARBA" id="ARBA00004991"/>
    </source>
</evidence>
<dbReference type="GO" id="GO:0008168">
    <property type="term" value="F:methyltransferase activity"/>
    <property type="evidence" value="ECO:0007669"/>
    <property type="project" value="UniProtKB-KW"/>
</dbReference>
<feature type="non-terminal residue" evidence="16">
    <location>
        <position position="1"/>
    </location>
</feature>
<keyword evidence="10" id="KW-0746">Sphingolipid metabolism</keyword>
<dbReference type="OMA" id="GFKTWLF"/>
<evidence type="ECO:0000256" key="9">
    <source>
        <dbReference type="ARBA" id="ARBA00022692"/>
    </source>
</evidence>
<dbReference type="Proteomes" id="UP000011777">
    <property type="component" value="Unassembled WGS sequence"/>
</dbReference>
<keyword evidence="9 15" id="KW-0812">Transmembrane</keyword>
<sequence>SSFINKEKLLSSLEIIRSKRCFFSRMFSSQLNPMLESVSFIKTPAAKKQPPASKECGVWTTDSPSIHNAPLPADGPGSTSFSNTILFSILALVPGYITYKLGLGFKTWVFFFLLLAIPILMAYWTIMSTFSPRINEKVKYPNRPISYYLEFHTPELKAKYETSNNGKGTKIPIETFQELYFDGKVSFKGDCLDVLEYKHDWANFRFTLGLFRFFLLGMIPEVIFHSQSQDEEQVRDHYDRGDDFYTWFLGPRMIYTSGVISDITREETLEELQDNKLTVMADKIDLQKGDHVLDIGCGWGTWTTFASSKYGANVTGITLGKNQTKWGTTLLNEYGISPEQSRIVCCDYRDAPKSNKPSGKYDKITSVEMAEHVGIRRLTAYLEQCFDALEDDGLLFLQYSGLRKNWQYEDLEWGLFMNKYIFPGADASTPLSFFSSCMEAVGFEIVSVDNIGVHYSATLWRWYRNWIGNKDKVVNKYGVKWYRIWEFFLGSSVVASRNGTATCYQFICRKNINSYRRVNYIPNQKGLLGPLQEGTKWAKEFNNFYN</sequence>
<dbReference type="CDD" id="cd02440">
    <property type="entry name" value="AdoMet_MTases"/>
    <property type="match status" value="1"/>
</dbReference>
<evidence type="ECO:0000256" key="6">
    <source>
        <dbReference type="ARBA" id="ARBA00022603"/>
    </source>
</evidence>
<evidence type="ECO:0000256" key="14">
    <source>
        <dbReference type="ARBA" id="ARBA00039020"/>
    </source>
</evidence>
<dbReference type="GO" id="GO:0032259">
    <property type="term" value="P:methylation"/>
    <property type="evidence" value="ECO:0007669"/>
    <property type="project" value="UniProtKB-KW"/>
</dbReference>
<protein>
    <recommendedName>
        <fullName evidence="14">sphingolipid C(9)-methyltransferase</fullName>
        <ecNumber evidence="14">2.1.1.317</ecNumber>
    </recommendedName>
</protein>
<keyword evidence="13 15" id="KW-0472">Membrane</keyword>
<keyword evidence="6" id="KW-0489">Methyltransferase</keyword>
<accession>M3K2W0</accession>
<evidence type="ECO:0000256" key="4">
    <source>
        <dbReference type="ARBA" id="ARBA00010815"/>
    </source>
</evidence>
<dbReference type="GO" id="GO:0016020">
    <property type="term" value="C:membrane"/>
    <property type="evidence" value="ECO:0007669"/>
    <property type="project" value="UniProtKB-SubCell"/>
</dbReference>
<dbReference type="SUPFAM" id="SSF53335">
    <property type="entry name" value="S-adenosyl-L-methionine-dependent methyltransferases"/>
    <property type="match status" value="1"/>
</dbReference>